<organism evidence="1">
    <name type="scientific">Zea mays</name>
    <name type="common">Maize</name>
    <dbReference type="NCBI Taxonomy" id="4577"/>
    <lineage>
        <taxon>Eukaryota</taxon>
        <taxon>Viridiplantae</taxon>
        <taxon>Streptophyta</taxon>
        <taxon>Embryophyta</taxon>
        <taxon>Tracheophyta</taxon>
        <taxon>Spermatophyta</taxon>
        <taxon>Magnoliopsida</taxon>
        <taxon>Liliopsida</taxon>
        <taxon>Poales</taxon>
        <taxon>Poaceae</taxon>
        <taxon>PACMAD clade</taxon>
        <taxon>Panicoideae</taxon>
        <taxon>Andropogonodae</taxon>
        <taxon>Andropogoneae</taxon>
        <taxon>Tripsacinae</taxon>
        <taxon>Zea</taxon>
    </lineage>
</organism>
<dbReference type="KEGG" id="zma:100277202"/>
<dbReference type="InterPro" id="IPR034553">
    <property type="entry name" value="TOM5_viridi"/>
</dbReference>
<reference evidence="1" key="1">
    <citation type="journal article" date="2009" name="Plant Mol. Biol.">
        <title>Insights into corn genes derived from large-scale cDNA sequencing.</title>
        <authorList>
            <person name="Alexandrov N.N."/>
            <person name="Brover V.V."/>
            <person name="Freidin S."/>
            <person name="Troukhan M.E."/>
            <person name="Tatarinova T.V."/>
            <person name="Zhang H."/>
            <person name="Swaller T.J."/>
            <person name="Lu Y.P."/>
            <person name="Bouck J."/>
            <person name="Flavell R.B."/>
            <person name="Feldmann K.A."/>
        </authorList>
    </citation>
    <scope>NUCLEOTIDE SEQUENCE</scope>
</reference>
<dbReference type="PANTHER" id="PTHR37251:SF2">
    <property type="match status" value="1"/>
</dbReference>
<dbReference type="PANTHER" id="PTHR37251">
    <property type="entry name" value="MITOCHONDRIAL IMPORT RECEPTOR SUBUNIT TOM5 HOMOLOG"/>
    <property type="match status" value="1"/>
</dbReference>
<dbReference type="GeneID" id="100277202"/>
<name>B6TQS4_MAIZE</name>
<dbReference type="RefSeq" id="NP_001315568.1">
    <property type="nucleotide sequence ID" value="NM_001328639.1"/>
</dbReference>
<dbReference type="AlphaFoldDB" id="B6TQS4"/>
<evidence type="ECO:0000313" key="1">
    <source>
        <dbReference type="EMBL" id="ACG39457.1"/>
    </source>
</evidence>
<accession>B6TQS4</accession>
<dbReference type="EMBL" id="EU974804">
    <property type="protein sequence ID" value="ACG46922.1"/>
    <property type="molecule type" value="mRNA"/>
</dbReference>
<dbReference type="EMBL" id="EU967339">
    <property type="protein sequence ID" value="ACG39457.1"/>
    <property type="molecule type" value="mRNA"/>
</dbReference>
<dbReference type="GO" id="GO:0005742">
    <property type="term" value="C:mitochondrial outer membrane translocase complex"/>
    <property type="evidence" value="ECO:0007669"/>
    <property type="project" value="InterPro"/>
</dbReference>
<sequence>MAGPVAAVTEAWDKLTVFLYSQLYDERNWAKNKKLAKALGVFAGSILFMRTCGDMVAI</sequence>
<protein>
    <submittedName>
        <fullName evidence="1">Uncharacterized protein</fullName>
    </submittedName>
</protein>
<proteinExistence type="evidence at transcript level"/>